<dbReference type="AlphaFoldDB" id="A0A3E2GVI7"/>
<dbReference type="Proteomes" id="UP000258309">
    <property type="component" value="Unassembled WGS sequence"/>
</dbReference>
<feature type="compositionally biased region" description="Polar residues" evidence="7">
    <location>
        <begin position="20"/>
        <end position="33"/>
    </location>
</feature>
<keyword evidence="2" id="KW-0862">Zinc</keyword>
<organism evidence="9 10">
    <name type="scientific">Scytalidium lignicola</name>
    <name type="common">Hyphomycete</name>
    <dbReference type="NCBI Taxonomy" id="5539"/>
    <lineage>
        <taxon>Eukaryota</taxon>
        <taxon>Fungi</taxon>
        <taxon>Dikarya</taxon>
        <taxon>Ascomycota</taxon>
        <taxon>Pezizomycotina</taxon>
        <taxon>Leotiomycetes</taxon>
        <taxon>Leotiomycetes incertae sedis</taxon>
        <taxon>Scytalidium</taxon>
    </lineage>
</organism>
<evidence type="ECO:0000256" key="4">
    <source>
        <dbReference type="ARBA" id="ARBA00023125"/>
    </source>
</evidence>
<evidence type="ECO:0000313" key="9">
    <source>
        <dbReference type="EMBL" id="RFU25098.1"/>
    </source>
</evidence>
<keyword evidence="1" id="KW-0479">Metal-binding</keyword>
<dbReference type="PANTHER" id="PTHR36206:SF4">
    <property type="entry name" value="HYPOTHETICAL CONSERVED PROTEIN (EUROFUNG)-RELATED"/>
    <property type="match status" value="1"/>
</dbReference>
<evidence type="ECO:0000256" key="2">
    <source>
        <dbReference type="ARBA" id="ARBA00022833"/>
    </source>
</evidence>
<feature type="region of interest" description="Disordered" evidence="7">
    <location>
        <begin position="76"/>
        <end position="107"/>
    </location>
</feature>
<feature type="domain" description="Zn(2)-C6 fungal-type" evidence="8">
    <location>
        <begin position="43"/>
        <end position="71"/>
    </location>
</feature>
<dbReference type="InterPro" id="IPR021858">
    <property type="entry name" value="Fun_TF"/>
</dbReference>
<evidence type="ECO:0000256" key="3">
    <source>
        <dbReference type="ARBA" id="ARBA00023015"/>
    </source>
</evidence>
<dbReference type="Pfam" id="PF11951">
    <property type="entry name" value="Fungal_trans_2"/>
    <property type="match status" value="1"/>
</dbReference>
<feature type="non-terminal residue" evidence="9">
    <location>
        <position position="1"/>
    </location>
</feature>
<evidence type="ECO:0000256" key="6">
    <source>
        <dbReference type="ARBA" id="ARBA00023242"/>
    </source>
</evidence>
<comment type="caution">
    <text evidence="9">The sequence shown here is derived from an EMBL/GenBank/DDBJ whole genome shotgun (WGS) entry which is preliminary data.</text>
</comment>
<keyword evidence="3" id="KW-0805">Transcription regulation</keyword>
<evidence type="ECO:0000313" key="10">
    <source>
        <dbReference type="Proteomes" id="UP000258309"/>
    </source>
</evidence>
<gene>
    <name evidence="9" type="ORF">B7463_g11236</name>
</gene>
<accession>A0A3E2GVI7</accession>
<evidence type="ECO:0000256" key="1">
    <source>
        <dbReference type="ARBA" id="ARBA00022723"/>
    </source>
</evidence>
<dbReference type="CDD" id="cd00067">
    <property type="entry name" value="GAL4"/>
    <property type="match status" value="1"/>
</dbReference>
<dbReference type="PROSITE" id="PS50048">
    <property type="entry name" value="ZN2_CY6_FUNGAL_2"/>
    <property type="match status" value="1"/>
</dbReference>
<protein>
    <recommendedName>
        <fullName evidence="8">Zn(2)-C6 fungal-type domain-containing protein</fullName>
    </recommendedName>
</protein>
<dbReference type="InterPro" id="IPR036864">
    <property type="entry name" value="Zn2-C6_fun-type_DNA-bd_sf"/>
</dbReference>
<evidence type="ECO:0000256" key="7">
    <source>
        <dbReference type="SAM" id="MobiDB-lite"/>
    </source>
</evidence>
<feature type="non-terminal residue" evidence="9">
    <location>
        <position position="569"/>
    </location>
</feature>
<dbReference type="SUPFAM" id="SSF57701">
    <property type="entry name" value="Zn2/Cys6 DNA-binding domain"/>
    <property type="match status" value="1"/>
</dbReference>
<dbReference type="OrthoDB" id="2593732at2759"/>
<dbReference type="GO" id="GO:0000981">
    <property type="term" value="F:DNA-binding transcription factor activity, RNA polymerase II-specific"/>
    <property type="evidence" value="ECO:0007669"/>
    <property type="project" value="InterPro"/>
</dbReference>
<dbReference type="PANTHER" id="PTHR36206">
    <property type="entry name" value="ASPERCRYPTIN BIOSYNTHESIS CLUSTER-SPECIFIC TRANSCRIPTION REGULATOR ATNN-RELATED"/>
    <property type="match status" value="1"/>
</dbReference>
<feature type="region of interest" description="Disordered" evidence="7">
    <location>
        <begin position="18"/>
        <end position="44"/>
    </location>
</feature>
<proteinExistence type="predicted"/>
<evidence type="ECO:0000259" key="8">
    <source>
        <dbReference type="PROSITE" id="PS50048"/>
    </source>
</evidence>
<dbReference type="PROSITE" id="PS00463">
    <property type="entry name" value="ZN2_CY6_FUNGAL_1"/>
    <property type="match status" value="1"/>
</dbReference>
<keyword evidence="4" id="KW-0238">DNA-binding</keyword>
<dbReference type="Gene3D" id="4.10.240.10">
    <property type="entry name" value="Zn(2)-C6 fungal-type DNA-binding domain"/>
    <property type="match status" value="1"/>
</dbReference>
<dbReference type="EMBL" id="NCSJ02000364">
    <property type="protein sequence ID" value="RFU25098.1"/>
    <property type="molecule type" value="Genomic_DNA"/>
</dbReference>
<evidence type="ECO:0000256" key="5">
    <source>
        <dbReference type="ARBA" id="ARBA00023163"/>
    </source>
</evidence>
<dbReference type="GO" id="GO:0008270">
    <property type="term" value="F:zinc ion binding"/>
    <property type="evidence" value="ECO:0007669"/>
    <property type="project" value="InterPro"/>
</dbReference>
<dbReference type="GO" id="GO:0003677">
    <property type="term" value="F:DNA binding"/>
    <property type="evidence" value="ECO:0007669"/>
    <property type="project" value="UniProtKB-KW"/>
</dbReference>
<reference evidence="9 10" key="1">
    <citation type="submission" date="2018-05" db="EMBL/GenBank/DDBJ databases">
        <title>Draft genome sequence of Scytalidium lignicola DSM 105466, a ubiquitous saprotrophic fungus.</title>
        <authorList>
            <person name="Buettner E."/>
            <person name="Gebauer A.M."/>
            <person name="Hofrichter M."/>
            <person name="Liers C."/>
            <person name="Kellner H."/>
        </authorList>
    </citation>
    <scope>NUCLEOTIDE SEQUENCE [LARGE SCALE GENOMIC DNA]</scope>
    <source>
        <strain evidence="9 10">DSM 105466</strain>
    </source>
</reference>
<name>A0A3E2GVI7_SCYLI</name>
<sequence>MSFHPYPNVYKFFNQFAAPDSTSPETSSRSQGLRKSGPRSKTGCTTCKQRRVKCDETKPGCIRCQNLGRECGGYAPEAPDETTKQAPPVPIHPRPMTVIPQNPSGAAVGDEQERMYFQRFCEKTAGEICGSFDPTFWTVKVLQLCHRDPPIRHGIIALGALSKSLEVTSTPNRLSLSGFPQFDHRHLDEHHRFALRQYSLAIASLRKILSDGRRHLRTSLTSCVLFMCLEALQGNYDQVVTHARGGSRLLGDWRTARRGLSSRLSQDSLSEIQDGLIDDLGRMFARLDVQALFAPPPCPGSYTTSRDDPQPTPSLYTEELVVPDTFDSTTEAREMWDFLMAGIVQFHRRSIYYRNRNPVELVSQWWIQQHDHYSTQLIRWRSAFQAVYAAEGHTSTTMPDETVMLSLYYNLASILLSTSCTHTEMVYEDFKPLFQEIVTKSNHLLTSSDNPATTSRFTLDLGTIIPLAFTAVKCRDRRIRRQAISLLWSKARREGLCFDTITIARVLAWILSIESEGIPPDYDTIPETSRVLVNNVHFNPEERWLWVQLSCVGHNERFINGTRETTFSW</sequence>
<keyword evidence="10" id="KW-1185">Reference proteome</keyword>
<dbReference type="InterPro" id="IPR052360">
    <property type="entry name" value="Transcr_Regulatory_Proteins"/>
</dbReference>
<keyword evidence="6" id="KW-0539">Nucleus</keyword>
<dbReference type="SMART" id="SM00066">
    <property type="entry name" value="GAL4"/>
    <property type="match status" value="1"/>
</dbReference>
<dbReference type="STRING" id="5539.A0A3E2GVI7"/>
<dbReference type="InterPro" id="IPR001138">
    <property type="entry name" value="Zn2Cys6_DnaBD"/>
</dbReference>
<keyword evidence="5" id="KW-0804">Transcription</keyword>
<dbReference type="OMA" id="QNLGREC"/>
<dbReference type="Pfam" id="PF00172">
    <property type="entry name" value="Zn_clus"/>
    <property type="match status" value="1"/>
</dbReference>